<evidence type="ECO:0000256" key="3">
    <source>
        <dbReference type="ARBA" id="ARBA00023125"/>
    </source>
</evidence>
<feature type="domain" description="HTH tetR-type" evidence="6">
    <location>
        <begin position="12"/>
        <end position="72"/>
    </location>
</feature>
<evidence type="ECO:0000259" key="6">
    <source>
        <dbReference type="PROSITE" id="PS50977"/>
    </source>
</evidence>
<evidence type="ECO:0000313" key="8">
    <source>
        <dbReference type="Proteomes" id="UP000245252"/>
    </source>
</evidence>
<dbReference type="InterPro" id="IPR039538">
    <property type="entry name" value="BetI_C"/>
</dbReference>
<dbReference type="InterPro" id="IPR050109">
    <property type="entry name" value="HTH-type_TetR-like_transc_reg"/>
</dbReference>
<dbReference type="OrthoDB" id="9809265at2"/>
<dbReference type="PROSITE" id="PS01081">
    <property type="entry name" value="HTH_TETR_1"/>
    <property type="match status" value="1"/>
</dbReference>
<dbReference type="PANTHER" id="PTHR30055">
    <property type="entry name" value="HTH-TYPE TRANSCRIPTIONAL REGULATOR RUTR"/>
    <property type="match status" value="1"/>
</dbReference>
<dbReference type="InterPro" id="IPR023772">
    <property type="entry name" value="DNA-bd_HTH_TetR-type_CS"/>
</dbReference>
<dbReference type="AlphaFoldDB" id="A0A2U2DPM8"/>
<dbReference type="InterPro" id="IPR001647">
    <property type="entry name" value="HTH_TetR"/>
</dbReference>
<evidence type="ECO:0000256" key="2">
    <source>
        <dbReference type="ARBA" id="ARBA00023015"/>
    </source>
</evidence>
<sequence length="215" mass="23398">MSRRAFHRASETERRQDLIAATLDCIAEFGVQGATVRQIATRAGVTGGLIRHYFASKDQMVQAAYRETMMGMTKAAIDAADSARGDARTRLRSFIVANLTPPVTDPRTLSLWAGFIGHVRLDPVFGAIHKENYLVFRQALETLLADFLKEMGRVPSAAECRAQSIAINGLIDGLWIEGSLAADMFDETELAQVALRSVEAMLGLPTGGLEDTNKG</sequence>
<dbReference type="PANTHER" id="PTHR30055:SF234">
    <property type="entry name" value="HTH-TYPE TRANSCRIPTIONAL REGULATOR BETI"/>
    <property type="match status" value="1"/>
</dbReference>
<keyword evidence="4" id="KW-0804">Transcription</keyword>
<comment type="caution">
    <text evidence="7">The sequence shown here is derived from an EMBL/GenBank/DDBJ whole genome shotgun (WGS) entry which is preliminary data.</text>
</comment>
<dbReference type="GO" id="GO:0000976">
    <property type="term" value="F:transcription cis-regulatory region binding"/>
    <property type="evidence" value="ECO:0007669"/>
    <property type="project" value="TreeGrafter"/>
</dbReference>
<feature type="DNA-binding region" description="H-T-H motif" evidence="5">
    <location>
        <begin position="35"/>
        <end position="54"/>
    </location>
</feature>
<gene>
    <name evidence="7" type="ORF">DEM27_17545</name>
</gene>
<dbReference type="Pfam" id="PF00440">
    <property type="entry name" value="TetR_N"/>
    <property type="match status" value="1"/>
</dbReference>
<dbReference type="Pfam" id="PF13977">
    <property type="entry name" value="TetR_C_6"/>
    <property type="match status" value="1"/>
</dbReference>
<dbReference type="InterPro" id="IPR009057">
    <property type="entry name" value="Homeodomain-like_sf"/>
</dbReference>
<dbReference type="Gene3D" id="1.10.357.10">
    <property type="entry name" value="Tetracycline Repressor, domain 2"/>
    <property type="match status" value="1"/>
</dbReference>
<dbReference type="PRINTS" id="PR00455">
    <property type="entry name" value="HTHTETR"/>
</dbReference>
<keyword evidence="1" id="KW-0678">Repressor</keyword>
<dbReference type="RefSeq" id="WP_109459530.1">
    <property type="nucleotide sequence ID" value="NZ_QFBC01000007.1"/>
</dbReference>
<evidence type="ECO:0000256" key="4">
    <source>
        <dbReference type="ARBA" id="ARBA00023163"/>
    </source>
</evidence>
<dbReference type="PROSITE" id="PS50977">
    <property type="entry name" value="HTH_TETR_2"/>
    <property type="match status" value="1"/>
</dbReference>
<dbReference type="EMBL" id="QFBC01000007">
    <property type="protein sequence ID" value="PWE55232.1"/>
    <property type="molecule type" value="Genomic_DNA"/>
</dbReference>
<organism evidence="7 8">
    <name type="scientific">Metarhizobium album</name>
    <dbReference type="NCBI Taxonomy" id="2182425"/>
    <lineage>
        <taxon>Bacteria</taxon>
        <taxon>Pseudomonadati</taxon>
        <taxon>Pseudomonadota</taxon>
        <taxon>Alphaproteobacteria</taxon>
        <taxon>Hyphomicrobiales</taxon>
        <taxon>Rhizobiaceae</taxon>
        <taxon>Metarhizobium</taxon>
    </lineage>
</organism>
<keyword evidence="8" id="KW-1185">Reference proteome</keyword>
<dbReference type="SUPFAM" id="SSF46689">
    <property type="entry name" value="Homeodomain-like"/>
    <property type="match status" value="1"/>
</dbReference>
<keyword evidence="2" id="KW-0805">Transcription regulation</keyword>
<dbReference type="GO" id="GO:0003700">
    <property type="term" value="F:DNA-binding transcription factor activity"/>
    <property type="evidence" value="ECO:0007669"/>
    <property type="project" value="TreeGrafter"/>
</dbReference>
<protein>
    <submittedName>
        <fullName evidence="7">TetR family transcriptional regulator</fullName>
    </submittedName>
</protein>
<evidence type="ECO:0000313" key="7">
    <source>
        <dbReference type="EMBL" id="PWE55232.1"/>
    </source>
</evidence>
<name>A0A2U2DPM8_9HYPH</name>
<dbReference type="Proteomes" id="UP000245252">
    <property type="component" value="Unassembled WGS sequence"/>
</dbReference>
<keyword evidence="3 5" id="KW-0238">DNA-binding</keyword>
<reference evidence="7 8" key="1">
    <citation type="submission" date="2018-05" db="EMBL/GenBank/DDBJ databases">
        <title>The draft genome of strain NS-104.</title>
        <authorList>
            <person name="Hang P."/>
            <person name="Jiang J."/>
        </authorList>
    </citation>
    <scope>NUCLEOTIDE SEQUENCE [LARGE SCALE GENOMIC DNA]</scope>
    <source>
        <strain evidence="7 8">NS-104</strain>
    </source>
</reference>
<evidence type="ECO:0000256" key="1">
    <source>
        <dbReference type="ARBA" id="ARBA00022491"/>
    </source>
</evidence>
<dbReference type="SUPFAM" id="SSF48498">
    <property type="entry name" value="Tetracyclin repressor-like, C-terminal domain"/>
    <property type="match status" value="1"/>
</dbReference>
<proteinExistence type="predicted"/>
<dbReference type="InterPro" id="IPR036271">
    <property type="entry name" value="Tet_transcr_reg_TetR-rel_C_sf"/>
</dbReference>
<evidence type="ECO:0000256" key="5">
    <source>
        <dbReference type="PROSITE-ProRule" id="PRU00335"/>
    </source>
</evidence>
<accession>A0A2U2DPM8</accession>